<dbReference type="GeneID" id="34307553"/>
<dbReference type="KEGG" id="cnc:CNE_BB2p01420"/>
<dbReference type="InterPro" id="IPR016161">
    <property type="entry name" value="Ald_DH/histidinol_DH"/>
</dbReference>
<gene>
    <name evidence="4" type="primary">aldA</name>
    <name evidence="4" type="ordered locus">CNE_BB2p01420</name>
</gene>
<reference evidence="4 5" key="1">
    <citation type="journal article" date="2011" name="J. Bacteriol.">
        <title>Complete genome sequence of the type strain Cupriavidus necator N-1.</title>
        <authorList>
            <person name="Poehlein A."/>
            <person name="Kusian B."/>
            <person name="Friedrich B."/>
            <person name="Daniel R."/>
            <person name="Bowien B."/>
        </authorList>
    </citation>
    <scope>NUCLEOTIDE SEQUENCE [LARGE SCALE GENOMIC DNA]</scope>
    <source>
        <strain evidence="5">ATCC 43291 / DSM 13513 / CCUG 52238 / LMG 8453 / N-1</strain>
        <plasmid evidence="4 5">pBB2</plasmid>
    </source>
</reference>
<dbReference type="Gene3D" id="3.40.309.10">
    <property type="entry name" value="Aldehyde Dehydrogenase, Chain A, domain 2"/>
    <property type="match status" value="1"/>
</dbReference>
<dbReference type="EC" id="1.2.1.3" evidence="4"/>
<evidence type="ECO:0000256" key="2">
    <source>
        <dbReference type="ARBA" id="ARBA00023002"/>
    </source>
</evidence>
<evidence type="ECO:0000313" key="5">
    <source>
        <dbReference type="Proteomes" id="UP000006798"/>
    </source>
</evidence>
<dbReference type="Pfam" id="PF00171">
    <property type="entry name" value="Aldedh"/>
    <property type="match status" value="1"/>
</dbReference>
<feature type="domain" description="Aldehyde dehydrogenase" evidence="3">
    <location>
        <begin position="34"/>
        <end position="493"/>
    </location>
</feature>
<dbReference type="InterPro" id="IPR015590">
    <property type="entry name" value="Aldehyde_DH_dom"/>
</dbReference>
<dbReference type="Gene3D" id="3.40.605.10">
    <property type="entry name" value="Aldehyde Dehydrogenase, Chain A, domain 1"/>
    <property type="match status" value="1"/>
</dbReference>
<keyword evidence="4" id="KW-0614">Plasmid</keyword>
<evidence type="ECO:0000256" key="1">
    <source>
        <dbReference type="ARBA" id="ARBA00009986"/>
    </source>
</evidence>
<dbReference type="FunFam" id="3.40.605.10:FF:000007">
    <property type="entry name" value="NAD/NADP-dependent betaine aldehyde dehydrogenase"/>
    <property type="match status" value="1"/>
</dbReference>
<sequence>MSRSDQTENHRFPEVNPHTRYDLFIAGEAVPSSGSDSFTCFDPFEETEWGIVPVGTSDDVDRAVRAARAAFPAWAATPVAGRAEILRIFGNLIRENVEELARIQVHENGKTITEMRGATSTLAPLADYVAQLAIADHGTTVQPTLPGHDAWTRPEPIGVIAAIAPWNNPLVLLAWKLFPAIAAGNTVVIKPSEVTPVSTLRLAQLARQAGVPAGVINVVTGAAETGAALVSHPDIDKVAFTGSTATGISIAKVAAARVLPTTLELGGKGPQIVFPEADLARAVPSLLAGLIAGTGQACNAGSRLLVHESLYDEVLERLKLALANVKIGDPLDPKVQVGPLASRAQFAKVTGYFDIAAREQTTKLLYGARVGTEIPEVTRGLFVEPTIYATPDRTSRVRCEEIFGPVGAVISFRSENEAIEVANETEFGLVSGLWTQDVDRVARVSKRLRSGVVWVNTWRAFGINVPFGGVKMSGLGRELGPDLLHEYTQVKSIWLGNGLET</sequence>
<dbReference type="FunFam" id="3.40.605.10:FF:000026">
    <property type="entry name" value="Aldehyde dehydrogenase, putative"/>
    <property type="match status" value="1"/>
</dbReference>
<evidence type="ECO:0000259" key="3">
    <source>
        <dbReference type="Pfam" id="PF00171"/>
    </source>
</evidence>
<organism evidence="4 5">
    <name type="scientific">Cupriavidus necator (strain ATCC 43291 / DSM 13513 / CCUG 52238 / LMG 8453 / N-1)</name>
    <name type="common">Ralstonia eutropha</name>
    <dbReference type="NCBI Taxonomy" id="1042878"/>
    <lineage>
        <taxon>Bacteria</taxon>
        <taxon>Pseudomonadati</taxon>
        <taxon>Pseudomonadota</taxon>
        <taxon>Betaproteobacteria</taxon>
        <taxon>Burkholderiales</taxon>
        <taxon>Burkholderiaceae</taxon>
        <taxon>Cupriavidus</taxon>
    </lineage>
</organism>
<dbReference type="SUPFAM" id="SSF53720">
    <property type="entry name" value="ALDH-like"/>
    <property type="match status" value="1"/>
</dbReference>
<dbReference type="Proteomes" id="UP000006798">
    <property type="component" value="Plasmid pBB2"/>
</dbReference>
<dbReference type="HOGENOM" id="CLU_005391_0_2_4"/>
<protein>
    <submittedName>
        <fullName evidence="4">Aldehyde dehydrogenase AldA</fullName>
        <ecNumber evidence="4">1.2.1.3</ecNumber>
    </submittedName>
</protein>
<dbReference type="InterPro" id="IPR016162">
    <property type="entry name" value="Ald_DH_N"/>
</dbReference>
<name>F8GYL2_CUPNN</name>
<dbReference type="PANTHER" id="PTHR11699">
    <property type="entry name" value="ALDEHYDE DEHYDROGENASE-RELATED"/>
    <property type="match status" value="1"/>
</dbReference>
<dbReference type="RefSeq" id="WP_013954236.1">
    <property type="nucleotide sequence ID" value="NC_015724.1"/>
</dbReference>
<accession>F8GYL2</accession>
<keyword evidence="2 4" id="KW-0560">Oxidoreductase</keyword>
<geneLocation type="plasmid" evidence="4 5">
    <name>pBB2</name>
</geneLocation>
<evidence type="ECO:0000313" key="4">
    <source>
        <dbReference type="EMBL" id="AEI82953.1"/>
    </source>
</evidence>
<dbReference type="InterPro" id="IPR016163">
    <property type="entry name" value="Ald_DH_C"/>
</dbReference>
<comment type="similarity">
    <text evidence="1">Belongs to the aldehyde dehydrogenase family.</text>
</comment>
<proteinExistence type="inferred from homology"/>
<dbReference type="AlphaFoldDB" id="F8GYL2"/>
<dbReference type="GO" id="GO:0004029">
    <property type="term" value="F:aldehyde dehydrogenase (NAD+) activity"/>
    <property type="evidence" value="ECO:0007669"/>
    <property type="project" value="UniProtKB-EC"/>
</dbReference>
<dbReference type="EMBL" id="CP002880">
    <property type="protein sequence ID" value="AEI82953.1"/>
    <property type="molecule type" value="Genomic_DNA"/>
</dbReference>